<feature type="transmembrane region" description="Helical" evidence="1">
    <location>
        <begin position="506"/>
        <end position="529"/>
    </location>
</feature>
<dbReference type="SUPFAM" id="SSF48452">
    <property type="entry name" value="TPR-like"/>
    <property type="match status" value="1"/>
</dbReference>
<proteinExistence type="predicted"/>
<dbReference type="EMBL" id="CACVAQ010000173">
    <property type="protein sequence ID" value="CAA6811188.1"/>
    <property type="molecule type" value="Genomic_DNA"/>
</dbReference>
<feature type="transmembrane region" description="Helical" evidence="1">
    <location>
        <begin position="381"/>
        <end position="401"/>
    </location>
</feature>
<feature type="transmembrane region" description="Helical" evidence="1">
    <location>
        <begin position="684"/>
        <end position="703"/>
    </location>
</feature>
<gene>
    <name evidence="3" type="ORF">HELGO_WM37941</name>
</gene>
<dbReference type="GO" id="GO:0006487">
    <property type="term" value="P:protein N-linked glycosylation"/>
    <property type="evidence" value="ECO:0007669"/>
    <property type="project" value="TreeGrafter"/>
</dbReference>
<evidence type="ECO:0000259" key="2">
    <source>
        <dbReference type="Pfam" id="PF00535"/>
    </source>
</evidence>
<feature type="transmembrane region" description="Helical" evidence="1">
    <location>
        <begin position="407"/>
        <end position="423"/>
    </location>
</feature>
<accession>A0A6S6SLR1</accession>
<feature type="transmembrane region" description="Helical" evidence="1">
    <location>
        <begin position="292"/>
        <end position="312"/>
    </location>
</feature>
<dbReference type="Pfam" id="PF14559">
    <property type="entry name" value="TPR_19"/>
    <property type="match status" value="1"/>
</dbReference>
<organism evidence="3">
    <name type="scientific">uncultured Aureispira sp</name>
    <dbReference type="NCBI Taxonomy" id="1331704"/>
    <lineage>
        <taxon>Bacteria</taxon>
        <taxon>Pseudomonadati</taxon>
        <taxon>Bacteroidota</taxon>
        <taxon>Saprospiria</taxon>
        <taxon>Saprospirales</taxon>
        <taxon>Saprospiraceae</taxon>
        <taxon>Aureispira</taxon>
        <taxon>environmental samples</taxon>
    </lineage>
</organism>
<feature type="transmembrane region" description="Helical" evidence="1">
    <location>
        <begin position="654"/>
        <end position="672"/>
    </location>
</feature>
<evidence type="ECO:0000313" key="3">
    <source>
        <dbReference type="EMBL" id="CAA6811188.1"/>
    </source>
</evidence>
<keyword evidence="1" id="KW-0812">Transmembrane</keyword>
<feature type="transmembrane region" description="Helical" evidence="1">
    <location>
        <begin position="253"/>
        <end position="272"/>
    </location>
</feature>
<protein>
    <submittedName>
        <fullName evidence="3">Diguanylate cyclase/phosphodiesterase (GGDEF &amp; EAL domains) with PAS/PAC sensor(S)</fullName>
    </submittedName>
</protein>
<feature type="transmembrane region" description="Helical" evidence="1">
    <location>
        <begin position="461"/>
        <end position="494"/>
    </location>
</feature>
<name>A0A6S6SLR1_9BACT</name>
<feature type="transmembrane region" description="Helical" evidence="1">
    <location>
        <begin position="623"/>
        <end position="647"/>
    </location>
</feature>
<feature type="transmembrane region" description="Helical" evidence="1">
    <location>
        <begin position="535"/>
        <end position="553"/>
    </location>
</feature>
<keyword evidence="1" id="KW-0472">Membrane</keyword>
<feature type="transmembrane region" description="Helical" evidence="1">
    <location>
        <begin position="432"/>
        <end position="449"/>
    </location>
</feature>
<dbReference type="PANTHER" id="PTHR10859">
    <property type="entry name" value="GLYCOSYL TRANSFERASE"/>
    <property type="match status" value="1"/>
</dbReference>
<dbReference type="InterPro" id="IPR011990">
    <property type="entry name" value="TPR-like_helical_dom_sf"/>
</dbReference>
<dbReference type="Pfam" id="PF00535">
    <property type="entry name" value="Glycos_transf_2"/>
    <property type="match status" value="1"/>
</dbReference>
<dbReference type="InterPro" id="IPR029044">
    <property type="entry name" value="Nucleotide-diphossugar_trans"/>
</dbReference>
<dbReference type="Gene3D" id="1.25.40.10">
    <property type="entry name" value="Tetratricopeptide repeat domain"/>
    <property type="match status" value="2"/>
</dbReference>
<feature type="domain" description="Glycosyltransferase 2-like" evidence="2">
    <location>
        <begin position="29"/>
        <end position="206"/>
    </location>
</feature>
<keyword evidence="1" id="KW-1133">Transmembrane helix</keyword>
<sequence>MAANKKKTNAQKAKKSKKYSENNYNGKLSLVIPLYNEVDRIGLMSEALKKFEGIWKSPYEVILVNDGSSDDTLSLLHATYLDSEQTEGVRYKVVDVEKNAGKGNALKMGVAEATGDHILTLDADMAATPDSLLDWLDALEGKTFDDSTILIASREHEHSVITTNKNDRRTLGRTFNFGIQILTGVNLKDTQCGFKLYPKEIAKRLFENMRVKGWAHDVELMHNAKLYNIDVVEMPIHWKEVAESKVSMWSDGLKMGAVSVVIVLVNLFQFFFTNSIKETIQGVQLSPNKEGPIYRFLFAALAIAMLFIMPYMSFDYGITADEEVQKVYGEHVLNYFESEGVQGEALTYKNLYLYGGMFDYYMAKMHKYVFTSWDVYEMRHMFNAIIGALLMLFTGLLARSVSQRWQVAFWALVFMILSPRVFGHSMNNPKDIPFAFGYVLSLFFMMNFVRHLPKPSLQASLGLIMGLAITINIRVGGILLIPYLFLFVGASLVFNKKSRGDLISLISADSFNLVKILLFSMIAGLGISLRRNVPISYLFVGMFLLLMLACFTSKSNYLKLIFSLILITISGYFLGLTYWPFAQEDLFGGPQLALAEMSNFSTGIRMIWDGEHYWSDFLPWYYIIKWFAIATPAVILVGLGFSAFPLLKDRKNRGLFLMLLFTGVFPVFYAIMKGSSLYDGMRHFLFVCPILVVTSAYSIVYLMTYLENKMIPMVGAVLLVVSLYSPIRWMVVSHPNQYVYFNEFFGGIGNADNYCETDYWMNSTKEACQWFVDNVPEVKEGKEVLVATQAYISVKHYFADYPNVKPVYTRYHERVKNKWDYGLYLTRFVNRGFIESGLWPPGEKKVKVKEIDGTAIWAITKRSEINKKGAEAQAAVKAKDYPKAIMLLTEVIKDNPKDESALILLGQYQLQTGNYPEAKKTLESLVNYSDSYSNGLGMMGLYKMNAEKDSEGGKEYMEKAVAANVKYVFGHYNLARLYAMEGNYPASMKSLELFDKYGGKPIQGYDLAIQVTKELKNDALKAYYTARKASFTGDWKTAIEKLNLTLSIFPDYAPALKMQADYDKAVSRQTWLNDRKERLKLEGKLK</sequence>
<reference evidence="3" key="1">
    <citation type="submission" date="2020-01" db="EMBL/GenBank/DDBJ databases">
        <authorList>
            <person name="Meier V. D."/>
            <person name="Meier V D."/>
        </authorList>
    </citation>
    <scope>NUCLEOTIDE SEQUENCE</scope>
    <source>
        <strain evidence="3">HLG_WM_MAG_10</strain>
    </source>
</reference>
<dbReference type="InterPro" id="IPR001173">
    <property type="entry name" value="Glyco_trans_2-like"/>
</dbReference>
<feature type="transmembrane region" description="Helical" evidence="1">
    <location>
        <begin position="560"/>
        <end position="581"/>
    </location>
</feature>
<dbReference type="PANTHER" id="PTHR10859:SF91">
    <property type="entry name" value="DOLICHYL-PHOSPHATE BETA-GLUCOSYLTRANSFERASE"/>
    <property type="match status" value="1"/>
</dbReference>
<dbReference type="AlphaFoldDB" id="A0A6S6SLR1"/>
<evidence type="ECO:0000256" key="1">
    <source>
        <dbReference type="SAM" id="Phobius"/>
    </source>
</evidence>
<dbReference type="Gene3D" id="3.90.550.10">
    <property type="entry name" value="Spore Coat Polysaccharide Biosynthesis Protein SpsA, Chain A"/>
    <property type="match status" value="1"/>
</dbReference>
<feature type="transmembrane region" description="Helical" evidence="1">
    <location>
        <begin position="710"/>
        <end position="731"/>
    </location>
</feature>
<dbReference type="SUPFAM" id="SSF53448">
    <property type="entry name" value="Nucleotide-diphospho-sugar transferases"/>
    <property type="match status" value="1"/>
</dbReference>